<dbReference type="GO" id="GO:0003677">
    <property type="term" value="F:DNA binding"/>
    <property type="evidence" value="ECO:0007669"/>
    <property type="project" value="UniProtKB-UniRule"/>
</dbReference>
<evidence type="ECO:0000259" key="6">
    <source>
        <dbReference type="PROSITE" id="PS51898"/>
    </source>
</evidence>
<comment type="similarity">
    <text evidence="1">Belongs to the 'phage' integrase family.</text>
</comment>
<dbReference type="PROSITE" id="PS51898">
    <property type="entry name" value="TYR_RECOMBINASE"/>
    <property type="match status" value="1"/>
</dbReference>
<dbReference type="PANTHER" id="PTHR30349:SF41">
    <property type="entry name" value="INTEGRASE_RECOMBINASE PROTEIN MJ0367-RELATED"/>
    <property type="match status" value="1"/>
</dbReference>
<evidence type="ECO:0000256" key="3">
    <source>
        <dbReference type="ARBA" id="ARBA00023125"/>
    </source>
</evidence>
<dbReference type="AlphaFoldDB" id="A0A486QPX6"/>
<dbReference type="PROSITE" id="PS51900">
    <property type="entry name" value="CB"/>
    <property type="match status" value="1"/>
</dbReference>
<keyword evidence="3 5" id="KW-0238">DNA-binding</keyword>
<evidence type="ECO:0000259" key="7">
    <source>
        <dbReference type="PROSITE" id="PS51900"/>
    </source>
</evidence>
<dbReference type="InterPro" id="IPR010998">
    <property type="entry name" value="Integrase_recombinase_N"/>
</dbReference>
<dbReference type="InterPro" id="IPR050090">
    <property type="entry name" value="Tyrosine_recombinase_XerCD"/>
</dbReference>
<keyword evidence="4" id="KW-0233">DNA recombination</keyword>
<proteinExistence type="inferred from homology"/>
<feature type="domain" description="Core-binding (CB)" evidence="7">
    <location>
        <begin position="99"/>
        <end position="181"/>
    </location>
</feature>
<dbReference type="InterPro" id="IPR044068">
    <property type="entry name" value="CB"/>
</dbReference>
<reference evidence="8" key="1">
    <citation type="submission" date="2019-03" db="EMBL/GenBank/DDBJ databases">
        <authorList>
            <consortium name="Pathogen Informatics"/>
        </authorList>
    </citation>
    <scope>NUCLEOTIDE SEQUENCE</scope>
    <source>
        <strain evidence="8">5012STDY7626450</strain>
    </source>
</reference>
<dbReference type="PANTHER" id="PTHR30349">
    <property type="entry name" value="PHAGE INTEGRASE-RELATED"/>
    <property type="match status" value="1"/>
</dbReference>
<name>A0A486QPX6_KLEPN</name>
<feature type="domain" description="Tyr recombinase" evidence="6">
    <location>
        <begin position="205"/>
        <end position="389"/>
    </location>
</feature>
<keyword evidence="2" id="KW-0229">DNA integration</keyword>
<evidence type="ECO:0000256" key="5">
    <source>
        <dbReference type="PROSITE-ProRule" id="PRU01248"/>
    </source>
</evidence>
<sequence>MPINSNAYLFKRKDGIWMFQIFVPRWLRHIHPCKIWRKTTSTRDIEQARRFRDHLLLEWEALKREHNPFSLDQHIAESIASIHRKPSRPVARAVRAGIPSLRAVCEAYVDNYNDKKAASTLSKAQRAVEIFLESIDKSDINLLDVKRSTVNNFLQKQKGEFAPQTLQNWLTSLGSIYKYARRVYDGLPSDNPFHEMDLGARSTIESYQPFTTKQLVTLVENAEDELQGVILIGLYSGMRLDEIASLKRDDIVEIDGIRVFSVTKSKTKAGIRCVPIHSKALPIVDRWLSLKSGEYLLPTANRIQRADGKKGPYYSQAFTRLRDKMIPEATNRQCFHSLRGHFITCLDRNGIEETRVGTLTGQIEKKAKTEAFRTYSAGPLMKELKGIVELVSYPEIEKGA</sequence>
<dbReference type="InterPro" id="IPR002104">
    <property type="entry name" value="Integrase_catalytic"/>
</dbReference>
<dbReference type="RefSeq" id="WP_210408721.1">
    <property type="nucleotide sequence ID" value="NZ_CAAGZE010000008.1"/>
</dbReference>
<evidence type="ECO:0000256" key="2">
    <source>
        <dbReference type="ARBA" id="ARBA00022908"/>
    </source>
</evidence>
<dbReference type="InterPro" id="IPR011010">
    <property type="entry name" value="DNA_brk_join_enz"/>
</dbReference>
<evidence type="ECO:0000256" key="4">
    <source>
        <dbReference type="ARBA" id="ARBA00023172"/>
    </source>
</evidence>
<dbReference type="SUPFAM" id="SSF56349">
    <property type="entry name" value="DNA breaking-rejoining enzymes"/>
    <property type="match status" value="1"/>
</dbReference>
<dbReference type="Gene3D" id="1.10.443.10">
    <property type="entry name" value="Intergrase catalytic core"/>
    <property type="match status" value="1"/>
</dbReference>
<dbReference type="Pfam" id="PF00589">
    <property type="entry name" value="Phage_integrase"/>
    <property type="match status" value="1"/>
</dbReference>
<gene>
    <name evidence="8" type="ORF">SAMEA4873652_03229</name>
</gene>
<evidence type="ECO:0000313" key="8">
    <source>
        <dbReference type="EMBL" id="VGL91212.1"/>
    </source>
</evidence>
<organism evidence="8">
    <name type="scientific">Klebsiella pneumoniae</name>
    <dbReference type="NCBI Taxonomy" id="573"/>
    <lineage>
        <taxon>Bacteria</taxon>
        <taxon>Pseudomonadati</taxon>
        <taxon>Pseudomonadota</taxon>
        <taxon>Gammaproteobacteria</taxon>
        <taxon>Enterobacterales</taxon>
        <taxon>Enterobacteriaceae</taxon>
        <taxon>Klebsiella/Raoultella group</taxon>
        <taxon>Klebsiella</taxon>
        <taxon>Klebsiella pneumoniae complex</taxon>
    </lineage>
</organism>
<accession>A0A486QPX6</accession>
<protein>
    <submittedName>
        <fullName evidence="8">Phage integrase family site-specific recombinase</fullName>
    </submittedName>
</protein>
<dbReference type="InterPro" id="IPR013762">
    <property type="entry name" value="Integrase-like_cat_sf"/>
</dbReference>
<dbReference type="Gene3D" id="1.10.150.130">
    <property type="match status" value="1"/>
</dbReference>
<evidence type="ECO:0000256" key="1">
    <source>
        <dbReference type="ARBA" id="ARBA00008857"/>
    </source>
</evidence>
<dbReference type="GO" id="GO:0006310">
    <property type="term" value="P:DNA recombination"/>
    <property type="evidence" value="ECO:0007669"/>
    <property type="project" value="UniProtKB-KW"/>
</dbReference>
<dbReference type="GO" id="GO:0015074">
    <property type="term" value="P:DNA integration"/>
    <property type="evidence" value="ECO:0007669"/>
    <property type="project" value="UniProtKB-KW"/>
</dbReference>
<dbReference type="EMBL" id="CAAHCV010000009">
    <property type="protein sequence ID" value="VGL91212.1"/>
    <property type="molecule type" value="Genomic_DNA"/>
</dbReference>